<sequence>MKLTKEIKENIDSYFDNITLVELEKKLIDYNIIPKKGLTYNQRIVTEFVKWLKSKRAYSEYIKEFNIQLHSNLNADDVENVKNVLLELASSVYNLMEIFPFHSTKKGQDYWTILSYKWDEYLDEFEQKLNNYLLKIVHIPTNEYMEIECKDINLITRSHAFTIEFFKNQNYSELQTKTMSFLKEHNIPVTYVHPYGVYFESANLRVSIEDNLF</sequence>
<reference evidence="1" key="1">
    <citation type="journal article" date="2021" name="Proc. Natl. Acad. Sci. U.S.A.">
        <title>A Catalog of Tens of Thousands of Viruses from Human Metagenomes Reveals Hidden Associations with Chronic Diseases.</title>
        <authorList>
            <person name="Tisza M.J."/>
            <person name="Buck C.B."/>
        </authorList>
    </citation>
    <scope>NUCLEOTIDE SEQUENCE</scope>
    <source>
        <strain evidence="1">CtNQV2</strain>
    </source>
</reference>
<name>A0A8S5RZN3_9CAUD</name>
<protein>
    <submittedName>
        <fullName evidence="1">Uncharacterized protein</fullName>
    </submittedName>
</protein>
<organism evidence="1">
    <name type="scientific">Myoviridae sp. ctNQV2</name>
    <dbReference type="NCBI Taxonomy" id="2827683"/>
    <lineage>
        <taxon>Viruses</taxon>
        <taxon>Duplodnaviria</taxon>
        <taxon>Heunggongvirae</taxon>
        <taxon>Uroviricota</taxon>
        <taxon>Caudoviricetes</taxon>
    </lineage>
</organism>
<accession>A0A8S5RZN3</accession>
<proteinExistence type="predicted"/>
<evidence type="ECO:0000313" key="1">
    <source>
        <dbReference type="EMBL" id="DAF43963.1"/>
    </source>
</evidence>
<dbReference type="EMBL" id="BK032510">
    <property type="protein sequence ID" value="DAF43963.1"/>
    <property type="molecule type" value="Genomic_DNA"/>
</dbReference>